<evidence type="ECO:0000313" key="2">
    <source>
        <dbReference type="EMBL" id="PRQ39215.1"/>
    </source>
</evidence>
<organism evidence="2 3">
    <name type="scientific">Rosa chinensis</name>
    <name type="common">China rose</name>
    <dbReference type="NCBI Taxonomy" id="74649"/>
    <lineage>
        <taxon>Eukaryota</taxon>
        <taxon>Viridiplantae</taxon>
        <taxon>Streptophyta</taxon>
        <taxon>Embryophyta</taxon>
        <taxon>Tracheophyta</taxon>
        <taxon>Spermatophyta</taxon>
        <taxon>Magnoliopsida</taxon>
        <taxon>eudicotyledons</taxon>
        <taxon>Gunneridae</taxon>
        <taxon>Pentapetalae</taxon>
        <taxon>rosids</taxon>
        <taxon>fabids</taxon>
        <taxon>Rosales</taxon>
        <taxon>Rosaceae</taxon>
        <taxon>Rosoideae</taxon>
        <taxon>Rosoideae incertae sedis</taxon>
        <taxon>Rosa</taxon>
    </lineage>
</organism>
<keyword evidence="1" id="KW-0812">Transmembrane</keyword>
<dbReference type="Gramene" id="PRQ39215">
    <property type="protein sequence ID" value="PRQ39215"/>
    <property type="gene ID" value="RchiOBHm_Chr4g0422711"/>
</dbReference>
<sequence length="162" mass="18654">MSLGSVWSAWFRRFVVLFYFYYLVVHGLRALIISYQFLVEIGGHCLDMYTQRVLSVLMSRRVPCFVKWLQPPSDMMKLSVTGSILRWQHSGKVGILGIWLHVSSIFPVYHHNCKANGVANDALFAKWCLLEYIGYIENPDIILGCSLETYCNVGFRKNVPLL</sequence>
<comment type="caution">
    <text evidence="2">The sequence shown here is derived from an EMBL/GenBank/DDBJ whole genome shotgun (WGS) entry which is preliminary data.</text>
</comment>
<protein>
    <submittedName>
        <fullName evidence="2">Uncharacterized protein</fullName>
    </submittedName>
</protein>
<proteinExistence type="predicted"/>
<name>A0A2P6QYE4_ROSCH</name>
<dbReference type="Proteomes" id="UP000238479">
    <property type="component" value="Chromosome 4"/>
</dbReference>
<reference evidence="2 3" key="1">
    <citation type="journal article" date="2018" name="Nat. Genet.">
        <title>The Rosa genome provides new insights in the design of modern roses.</title>
        <authorList>
            <person name="Bendahmane M."/>
        </authorList>
    </citation>
    <scope>NUCLEOTIDE SEQUENCE [LARGE SCALE GENOMIC DNA]</scope>
    <source>
        <strain evidence="3">cv. Old Blush</strain>
    </source>
</reference>
<keyword evidence="1" id="KW-0472">Membrane</keyword>
<evidence type="ECO:0000313" key="3">
    <source>
        <dbReference type="Proteomes" id="UP000238479"/>
    </source>
</evidence>
<dbReference type="EMBL" id="PDCK01000042">
    <property type="protein sequence ID" value="PRQ39215.1"/>
    <property type="molecule type" value="Genomic_DNA"/>
</dbReference>
<gene>
    <name evidence="2" type="ORF">RchiOBHm_Chr4g0422711</name>
</gene>
<keyword evidence="1" id="KW-1133">Transmembrane helix</keyword>
<dbReference type="AlphaFoldDB" id="A0A2P6QYE4"/>
<accession>A0A2P6QYE4</accession>
<feature type="transmembrane region" description="Helical" evidence="1">
    <location>
        <begin position="20"/>
        <end position="39"/>
    </location>
</feature>
<evidence type="ECO:0000256" key="1">
    <source>
        <dbReference type="SAM" id="Phobius"/>
    </source>
</evidence>
<keyword evidence="3" id="KW-1185">Reference proteome</keyword>